<reference evidence="1" key="1">
    <citation type="submission" date="2022-01" db="EMBL/GenBank/DDBJ databases">
        <title>Complete genome of Methanomicrobium antiquum DSM 21220.</title>
        <authorList>
            <person name="Chen S.-C."/>
            <person name="You Y.-T."/>
            <person name="Zhou Y.-Z."/>
            <person name="Lai M.-C."/>
        </authorList>
    </citation>
    <scope>NUCLEOTIDE SEQUENCE</scope>
    <source>
        <strain evidence="1">DSM 21220</strain>
    </source>
</reference>
<dbReference type="KEGG" id="manq:L1994_03405"/>
<dbReference type="EMBL" id="CP091092">
    <property type="protein sequence ID" value="WFN37449.1"/>
    <property type="molecule type" value="Genomic_DNA"/>
</dbReference>
<evidence type="ECO:0000313" key="1">
    <source>
        <dbReference type="EMBL" id="WFN37449.1"/>
    </source>
</evidence>
<dbReference type="AlphaFoldDB" id="A0AAF0JM51"/>
<dbReference type="Proteomes" id="UP001218895">
    <property type="component" value="Chromosome"/>
</dbReference>
<dbReference type="GeneID" id="79949412"/>
<sequence length="145" mass="17219">MDTFYNSDQSPEKEKLFFNTLNRLFYGLKYSDYPQDQENKEPDVKYESINCLTMIKKMDANLYGFPVLSIYNTLSELCHPNLPLNVKNIQYEASMEFGFKISDEVRQIHADTQYSFLMILKKSSQEIYDNTEEILNRSIEEYFPE</sequence>
<evidence type="ECO:0000313" key="2">
    <source>
        <dbReference type="Proteomes" id="UP001218895"/>
    </source>
</evidence>
<name>A0AAF0JM51_9EURY</name>
<accession>A0AAF0JM51</accession>
<proteinExistence type="predicted"/>
<gene>
    <name evidence="1" type="ORF">L1994_03405</name>
</gene>
<protein>
    <submittedName>
        <fullName evidence="1">Uncharacterized protein</fullName>
    </submittedName>
</protein>
<organism evidence="1 2">
    <name type="scientific">Methanomicrobium antiquum</name>
    <dbReference type="NCBI Taxonomy" id="487686"/>
    <lineage>
        <taxon>Archaea</taxon>
        <taxon>Methanobacteriati</taxon>
        <taxon>Methanobacteriota</taxon>
        <taxon>Stenosarchaea group</taxon>
        <taxon>Methanomicrobia</taxon>
        <taxon>Methanomicrobiales</taxon>
        <taxon>Methanomicrobiaceae</taxon>
        <taxon>Methanomicrobium</taxon>
    </lineage>
</organism>
<dbReference type="RefSeq" id="WP_278100290.1">
    <property type="nucleotide sequence ID" value="NZ_CP091092.1"/>
</dbReference>
<keyword evidence="2" id="KW-1185">Reference proteome</keyword>